<dbReference type="SUPFAM" id="SSF101874">
    <property type="entry name" value="YceI-like"/>
    <property type="match status" value="1"/>
</dbReference>
<dbReference type="SMART" id="SM00867">
    <property type="entry name" value="YceI"/>
    <property type="match status" value="1"/>
</dbReference>
<dbReference type="InterPro" id="IPR036761">
    <property type="entry name" value="TTHA0802/YceI-like_sf"/>
</dbReference>
<evidence type="ECO:0000256" key="1">
    <source>
        <dbReference type="SAM" id="SignalP"/>
    </source>
</evidence>
<feature type="chain" id="PRO_5027061893" evidence="1">
    <location>
        <begin position="25"/>
        <end position="196"/>
    </location>
</feature>
<reference evidence="3 4" key="1">
    <citation type="submission" date="2020-04" db="EMBL/GenBank/DDBJ databases">
        <title>Usitatibacter rugosus gen. nov., sp. nov. and Usitatibacter palustris sp. nov., novel members of Usitatibacteraceae fam. nov. within the order Nitrosomonadales isolated from soil.</title>
        <authorList>
            <person name="Huber K.J."/>
            <person name="Neumann-Schaal M."/>
            <person name="Geppert A."/>
            <person name="Luckner M."/>
            <person name="Wanner G."/>
            <person name="Overmann J."/>
        </authorList>
    </citation>
    <scope>NUCLEOTIDE SEQUENCE [LARGE SCALE GENOMIC DNA]</scope>
    <source>
        <strain evidence="3 4">0125_3</strain>
    </source>
</reference>
<keyword evidence="1" id="KW-0732">Signal</keyword>
<dbReference type="AlphaFoldDB" id="A0A6M4GZV4"/>
<dbReference type="Proteomes" id="UP000501534">
    <property type="component" value="Chromosome"/>
</dbReference>
<evidence type="ECO:0000313" key="3">
    <source>
        <dbReference type="EMBL" id="QJR12024.1"/>
    </source>
</evidence>
<proteinExistence type="predicted"/>
<accession>A0A6M4GZV4</accession>
<keyword evidence="4" id="KW-1185">Reference proteome</keyword>
<dbReference type="EMBL" id="CP053069">
    <property type="protein sequence ID" value="QJR12024.1"/>
    <property type="molecule type" value="Genomic_DNA"/>
</dbReference>
<dbReference type="RefSeq" id="WP_171093862.1">
    <property type="nucleotide sequence ID" value="NZ_CP053069.1"/>
</dbReference>
<protein>
    <submittedName>
        <fullName evidence="3">Protein YceI</fullName>
    </submittedName>
</protein>
<gene>
    <name evidence="3" type="primary">yceI_4</name>
    <name evidence="3" type="ORF">DSM104443_03107</name>
</gene>
<dbReference type="Pfam" id="PF04264">
    <property type="entry name" value="YceI"/>
    <property type="match status" value="1"/>
</dbReference>
<evidence type="ECO:0000313" key="4">
    <source>
        <dbReference type="Proteomes" id="UP000501534"/>
    </source>
</evidence>
<dbReference type="PANTHER" id="PTHR34406:SF2">
    <property type="entry name" value="PERIPLASMIC PROTEIN"/>
    <property type="match status" value="1"/>
</dbReference>
<name>A0A6M4GZV4_9PROT</name>
<dbReference type="Gene3D" id="2.40.128.110">
    <property type="entry name" value="Lipid/polyisoprenoid-binding, YceI-like"/>
    <property type="match status" value="1"/>
</dbReference>
<feature type="domain" description="Lipid/polyisoprenoid-binding YceI-like" evidence="2">
    <location>
        <begin position="29"/>
        <end position="193"/>
    </location>
</feature>
<feature type="signal peptide" evidence="1">
    <location>
        <begin position="1"/>
        <end position="24"/>
    </location>
</feature>
<dbReference type="KEGG" id="uru:DSM104443_03107"/>
<dbReference type="PANTHER" id="PTHR34406">
    <property type="entry name" value="PROTEIN YCEI"/>
    <property type="match status" value="1"/>
</dbReference>
<sequence length="196" mass="21301">MQPARRNSLLAAALVAVAFPFAVAAAPTVYKVDSDHTFPSLEFNHMGISIWRGKFDRTSGTIVLDREKKTGTVDLAIDPASINFGLKSMYVHATGEDWFDIAKYPTATYKGAITFTGDKPTGVDGTLVFRGVTTKVPLTINLFGCVPHPMLKKEQCGADASGEVNWGQFGMKHSEYAKGDAGRVTLRIQVEAMKQD</sequence>
<organism evidence="3 4">
    <name type="scientific">Usitatibacter rugosus</name>
    <dbReference type="NCBI Taxonomy" id="2732067"/>
    <lineage>
        <taxon>Bacteria</taxon>
        <taxon>Pseudomonadati</taxon>
        <taxon>Pseudomonadota</taxon>
        <taxon>Betaproteobacteria</taxon>
        <taxon>Nitrosomonadales</taxon>
        <taxon>Usitatibacteraceae</taxon>
        <taxon>Usitatibacter</taxon>
    </lineage>
</organism>
<evidence type="ECO:0000259" key="2">
    <source>
        <dbReference type="SMART" id="SM00867"/>
    </source>
</evidence>
<dbReference type="InterPro" id="IPR007372">
    <property type="entry name" value="Lipid/polyisoprenoid-bd_YceI"/>
</dbReference>